<sequence>MKRTIDDLAVFGGPAAFLNTVTVGRPSMGDRERFESRMAWVLNNEWLTNSGPLVSEFETAVAEIAGVRHCVATSNATVGLQLAMHAAGVRGEVIMPAMTFAATPHAASWIGLEPVFCDVDPVTGLIDPDDVKRRITERTGAVVGVHLWGQVAPVEELDRLAHDHGLVMLYDAAHALGCTRDDRPAGSFGDAEVFSFHATKVVTSFEGGALVTDDAALAARARSMHNFGLGQGGRVEHVGTNAKMSEASAAMGLTSLDAFAEVCEHNRRNHELYAEELRGVKGLRLHELDLEERSNYQYVIVSVDPAHTGIDRDEIIRVLAAEQVVAKPYFSPPCHLMEPYRTETPQRIESAEWLAAQVVALPTGPGVSAEDIRRICDVLRLVVADGEHVARRLTAARNAPS</sequence>
<dbReference type="PANTHER" id="PTHR30244:SF9">
    <property type="entry name" value="PROTEIN RV3402C"/>
    <property type="match status" value="1"/>
</dbReference>
<evidence type="ECO:0000313" key="8">
    <source>
        <dbReference type="Proteomes" id="UP000067689"/>
    </source>
</evidence>
<evidence type="ECO:0000313" key="6">
    <source>
        <dbReference type="EMBL" id="AAU93791.1"/>
    </source>
</evidence>
<dbReference type="Proteomes" id="UP000067689">
    <property type="component" value="Chromosome"/>
</dbReference>
<proteinExistence type="inferred from homology"/>
<dbReference type="InterPro" id="IPR030967">
    <property type="entry name" value="PLP_DesI"/>
</dbReference>
<dbReference type="AlphaFoldDB" id="Q5Y9I0"/>
<dbReference type="CDD" id="cd00616">
    <property type="entry name" value="AHBA_syn"/>
    <property type="match status" value="1"/>
</dbReference>
<dbReference type="GO" id="GO:0000271">
    <property type="term" value="P:polysaccharide biosynthetic process"/>
    <property type="evidence" value="ECO:0007669"/>
    <property type="project" value="TreeGrafter"/>
</dbReference>
<evidence type="ECO:0000256" key="1">
    <source>
        <dbReference type="ARBA" id="ARBA00022898"/>
    </source>
</evidence>
<dbReference type="Gene3D" id="3.40.640.10">
    <property type="entry name" value="Type I PLP-dependent aspartate aminotransferase-like (Major domain)"/>
    <property type="match status" value="1"/>
</dbReference>
<keyword evidence="8" id="KW-1185">Reference proteome</keyword>
<protein>
    <submittedName>
        <fullName evidence="6">Deoxyhexose dehydratase</fullName>
    </submittedName>
    <submittedName>
        <fullName evidence="7">EryCIV dTDP-4-dehydro-6-deoxyglucose aminotransferase</fullName>
    </submittedName>
</protein>
<keyword evidence="7" id="KW-0808">Transferase</keyword>
<gene>
    <name evidence="6" type="primary">eryCIV</name>
    <name evidence="7" type="ORF">AERYTH_15840</name>
</gene>
<reference evidence="6" key="3">
    <citation type="submission" date="2005-02" db="EMBL/GenBank/DDBJ databases">
        <authorList>
            <person name="Brikun I.A."/>
            <person name="Reeves A.R."/>
            <person name="Weber J.M."/>
        </authorList>
    </citation>
    <scope>NUCLEOTIDE SEQUENCE</scope>
</reference>
<feature type="active site" description="Proton acceptor" evidence="3">
    <location>
        <position position="200"/>
    </location>
</feature>
<dbReference type="KEGG" id="aer:AERYTH_15840"/>
<reference evidence="7 8" key="1">
    <citation type="journal article" date="1991" name="Int. J. Syst. Bacteriol.">
        <title>Description of the erythromycin-producing bacterium Arthrobacter sp. strain NRRL B-3381 as Aeromicrobium erythreum gen. nov., sp. nov.</title>
        <authorList>
            <person name="Miller E.S."/>
            <person name="Woese C.R."/>
            <person name="Brenner S."/>
        </authorList>
    </citation>
    <scope>NUCLEOTIDE SEQUENCE [LARGE SCALE GENOMIC DNA]</scope>
    <source>
        <strain evidence="7 8">AR18</strain>
    </source>
</reference>
<name>Q5Y9I0_9ACTN</name>
<keyword evidence="1 4" id="KW-0663">Pyridoxal phosphate</keyword>
<feature type="modified residue" description="N6-(pyridoxal phosphate)lysine" evidence="4">
    <location>
        <position position="200"/>
    </location>
</feature>
<dbReference type="GO" id="GO:0030170">
    <property type="term" value="F:pyridoxal phosphate binding"/>
    <property type="evidence" value="ECO:0007669"/>
    <property type="project" value="TreeGrafter"/>
</dbReference>
<comment type="similarity">
    <text evidence="2 5">Belongs to the DegT/DnrJ/EryC1 family.</text>
</comment>
<dbReference type="GO" id="GO:0008483">
    <property type="term" value="F:transaminase activity"/>
    <property type="evidence" value="ECO:0007669"/>
    <property type="project" value="UniProtKB-KW"/>
</dbReference>
<dbReference type="InterPro" id="IPR015424">
    <property type="entry name" value="PyrdxlP-dep_Trfase"/>
</dbReference>
<evidence type="ECO:0000313" key="7">
    <source>
        <dbReference type="EMBL" id="ALX06062.1"/>
    </source>
</evidence>
<evidence type="ECO:0000256" key="3">
    <source>
        <dbReference type="PIRSR" id="PIRSR000390-1"/>
    </source>
</evidence>
<reference evidence="7" key="4">
    <citation type="journal article" date="2016" name="Genome Announc.">
        <title>Genome Sequence of Aeromicrobium erythreum NRRL B-3381, an Erythromycin-Producing Bacterium of the Nocardioidaceae.</title>
        <authorList>
            <person name="Harrell E.A."/>
            <person name="Miller E.S."/>
        </authorList>
    </citation>
    <scope>NUCLEOTIDE SEQUENCE</scope>
    <source>
        <strain evidence="7">AR18</strain>
    </source>
</reference>
<dbReference type="NCBIfam" id="TIGR04427">
    <property type="entry name" value="PLP_DesI"/>
    <property type="match status" value="1"/>
</dbReference>
<dbReference type="PIRSF" id="PIRSF000390">
    <property type="entry name" value="PLP_StrS"/>
    <property type="match status" value="1"/>
</dbReference>
<dbReference type="SUPFAM" id="SSF53383">
    <property type="entry name" value="PLP-dependent transferases"/>
    <property type="match status" value="1"/>
</dbReference>
<dbReference type="OrthoDB" id="9804264at2"/>
<dbReference type="InterPro" id="IPR000653">
    <property type="entry name" value="DegT/StrS_aminotransferase"/>
</dbReference>
<organism evidence="6">
    <name type="scientific">Aeromicrobium erythreum</name>
    <dbReference type="NCBI Taxonomy" id="2041"/>
    <lineage>
        <taxon>Bacteria</taxon>
        <taxon>Bacillati</taxon>
        <taxon>Actinomycetota</taxon>
        <taxon>Actinomycetes</taxon>
        <taxon>Propionibacteriales</taxon>
        <taxon>Nocardioidaceae</taxon>
        <taxon>Aeromicrobium</taxon>
    </lineage>
</organism>
<dbReference type="EMBL" id="AY623658">
    <property type="protein sequence ID" value="AAU93791.1"/>
    <property type="molecule type" value="Genomic_DNA"/>
</dbReference>
<evidence type="ECO:0000256" key="4">
    <source>
        <dbReference type="PIRSR" id="PIRSR000390-2"/>
    </source>
</evidence>
<dbReference type="InterPro" id="IPR015422">
    <property type="entry name" value="PyrdxlP-dep_Trfase_small"/>
</dbReference>
<evidence type="ECO:0000256" key="2">
    <source>
        <dbReference type="ARBA" id="ARBA00037999"/>
    </source>
</evidence>
<dbReference type="PATRIC" id="fig|2041.4.peg.3310"/>
<accession>Q5Y9I0</accession>
<dbReference type="EMBL" id="CP011502">
    <property type="protein sequence ID" value="ALX06062.1"/>
    <property type="molecule type" value="Genomic_DNA"/>
</dbReference>
<reference evidence="6" key="2">
    <citation type="journal article" date="2004" name="J. Ind. Microbiol. Biotechnol.">
        <title>The erythromycin biosynthetic gene cluster of Aeromicrobium erythreum.</title>
        <authorList>
            <person name="Brikun I.A."/>
            <person name="Reeves A.R."/>
            <person name="Cernota W.H."/>
            <person name="Luu M.B."/>
            <person name="Weber J.M."/>
        </authorList>
    </citation>
    <scope>NUCLEOTIDE SEQUENCE</scope>
</reference>
<keyword evidence="7" id="KW-0032">Aminotransferase</keyword>
<dbReference type="PANTHER" id="PTHR30244">
    <property type="entry name" value="TRANSAMINASE"/>
    <property type="match status" value="1"/>
</dbReference>
<evidence type="ECO:0000256" key="5">
    <source>
        <dbReference type="RuleBase" id="RU004508"/>
    </source>
</evidence>
<dbReference type="Gene3D" id="3.90.1150.10">
    <property type="entry name" value="Aspartate Aminotransferase, domain 1"/>
    <property type="match status" value="1"/>
</dbReference>
<dbReference type="RefSeq" id="WP_067860653.1">
    <property type="nucleotide sequence ID" value="NZ_CP011502.1"/>
</dbReference>
<dbReference type="Pfam" id="PF01041">
    <property type="entry name" value="DegT_DnrJ_EryC1"/>
    <property type="match status" value="1"/>
</dbReference>
<reference evidence="7" key="5">
    <citation type="submission" date="2016-01" db="EMBL/GenBank/DDBJ databases">
        <authorList>
            <person name="McClelland M."/>
            <person name="Jain A."/>
            <person name="Saraogi P."/>
            <person name="Mendelson R."/>
            <person name="Westerman R."/>
            <person name="SanMiguel P."/>
            <person name="Csonka L."/>
        </authorList>
    </citation>
    <scope>NUCLEOTIDE SEQUENCE</scope>
    <source>
        <strain evidence="7">AR18</strain>
    </source>
</reference>
<dbReference type="STRING" id="2041.AERYTH_15840"/>
<dbReference type="InterPro" id="IPR015421">
    <property type="entry name" value="PyrdxlP-dep_Trfase_major"/>
</dbReference>